<keyword evidence="2" id="KW-1185">Reference proteome</keyword>
<accession>A0ACD3AGN7</accession>
<proteinExistence type="predicted"/>
<dbReference type="EMBL" id="ML208464">
    <property type="protein sequence ID" value="TFK64711.1"/>
    <property type="molecule type" value="Genomic_DNA"/>
</dbReference>
<reference evidence="1 2" key="1">
    <citation type="journal article" date="2019" name="Nat. Ecol. Evol.">
        <title>Megaphylogeny resolves global patterns of mushroom evolution.</title>
        <authorList>
            <person name="Varga T."/>
            <person name="Krizsan K."/>
            <person name="Foldi C."/>
            <person name="Dima B."/>
            <person name="Sanchez-Garcia M."/>
            <person name="Sanchez-Ramirez S."/>
            <person name="Szollosi G.J."/>
            <person name="Szarkandi J.G."/>
            <person name="Papp V."/>
            <person name="Albert L."/>
            <person name="Andreopoulos W."/>
            <person name="Angelini C."/>
            <person name="Antonin V."/>
            <person name="Barry K.W."/>
            <person name="Bougher N.L."/>
            <person name="Buchanan P."/>
            <person name="Buyck B."/>
            <person name="Bense V."/>
            <person name="Catcheside P."/>
            <person name="Chovatia M."/>
            <person name="Cooper J."/>
            <person name="Damon W."/>
            <person name="Desjardin D."/>
            <person name="Finy P."/>
            <person name="Geml J."/>
            <person name="Haridas S."/>
            <person name="Hughes K."/>
            <person name="Justo A."/>
            <person name="Karasinski D."/>
            <person name="Kautmanova I."/>
            <person name="Kiss B."/>
            <person name="Kocsube S."/>
            <person name="Kotiranta H."/>
            <person name="LaButti K.M."/>
            <person name="Lechner B.E."/>
            <person name="Liimatainen K."/>
            <person name="Lipzen A."/>
            <person name="Lukacs Z."/>
            <person name="Mihaltcheva S."/>
            <person name="Morgado L.N."/>
            <person name="Niskanen T."/>
            <person name="Noordeloos M.E."/>
            <person name="Ohm R.A."/>
            <person name="Ortiz-Santana B."/>
            <person name="Ovrebo C."/>
            <person name="Racz N."/>
            <person name="Riley R."/>
            <person name="Savchenko A."/>
            <person name="Shiryaev A."/>
            <person name="Soop K."/>
            <person name="Spirin V."/>
            <person name="Szebenyi C."/>
            <person name="Tomsovsky M."/>
            <person name="Tulloss R.E."/>
            <person name="Uehling J."/>
            <person name="Grigoriev I.V."/>
            <person name="Vagvolgyi C."/>
            <person name="Papp T."/>
            <person name="Martin F.M."/>
            <person name="Miettinen O."/>
            <person name="Hibbett D.S."/>
            <person name="Nagy L.G."/>
        </authorList>
    </citation>
    <scope>NUCLEOTIDE SEQUENCE [LARGE SCALE GENOMIC DNA]</scope>
    <source>
        <strain evidence="1 2">NL-1719</strain>
    </source>
</reference>
<gene>
    <name evidence="1" type="ORF">BDN72DRAFT_253932</name>
</gene>
<name>A0ACD3AGN7_9AGAR</name>
<evidence type="ECO:0000313" key="1">
    <source>
        <dbReference type="EMBL" id="TFK64711.1"/>
    </source>
</evidence>
<sequence length="488" mass="55771">MSTQTTPNFPTTAINLEEFSKVLTELCPSVSKQTAFTSLGPDHISNLPTEILESIFSLLADEVEGDESQPLSHILSSVSHHWRCVAINLPYLWTEIYIIPPYSVEKLRFYLERSRACPIDLFLGIPEDNPPKKEQLMQLLEILIPHFSRCRILDIASGDVVEPLHHLIRLLVSFEMPELECFTFVVEEGTNPTSQAGDDSLPTLFSGHAPKLKQVRLGGPTITRYKLPLTNVTTFHLAAAYWQIPFDTLVSMLAECPALQTLATYDDVIDEWPDQYWGQIDLPHLKSLQIYGDMRHVSELLLAIVAPIENLTVAPVIRDDFIELDSWLIGHQSNYAATLRTLTLAPSLKNSLPFAASCFPLIENLVLVNFRPKILLQLFIDSTPFVWPNLQRMSVRNLNKAAVVVLKTIIEHRQYIDLPLKKLRVDRASWRRTDMKWFTERLEVEIRDDWMVQRENLLYRDEVEEEDRFVLSPNTLSEDETTAAPSDI</sequence>
<organism evidence="1 2">
    <name type="scientific">Pluteus cervinus</name>
    <dbReference type="NCBI Taxonomy" id="181527"/>
    <lineage>
        <taxon>Eukaryota</taxon>
        <taxon>Fungi</taxon>
        <taxon>Dikarya</taxon>
        <taxon>Basidiomycota</taxon>
        <taxon>Agaricomycotina</taxon>
        <taxon>Agaricomycetes</taxon>
        <taxon>Agaricomycetidae</taxon>
        <taxon>Agaricales</taxon>
        <taxon>Pluteineae</taxon>
        <taxon>Pluteaceae</taxon>
        <taxon>Pluteus</taxon>
    </lineage>
</organism>
<dbReference type="Proteomes" id="UP000308600">
    <property type="component" value="Unassembled WGS sequence"/>
</dbReference>
<evidence type="ECO:0000313" key="2">
    <source>
        <dbReference type="Proteomes" id="UP000308600"/>
    </source>
</evidence>
<protein>
    <submittedName>
        <fullName evidence="1">Uncharacterized protein</fullName>
    </submittedName>
</protein>